<dbReference type="EMBL" id="CM039429">
    <property type="protein sequence ID" value="KAI4349532.1"/>
    <property type="molecule type" value="Genomic_DNA"/>
</dbReference>
<comment type="caution">
    <text evidence="1">The sequence shown here is derived from an EMBL/GenBank/DDBJ whole genome shotgun (WGS) entry which is preliminary data.</text>
</comment>
<reference evidence="1 2" key="1">
    <citation type="journal article" date="2022" name="DNA Res.">
        <title>Chromosomal-level genome assembly of the orchid tree Bauhinia variegata (Leguminosae; Cercidoideae) supports the allotetraploid origin hypothesis of Bauhinia.</title>
        <authorList>
            <person name="Zhong Y."/>
            <person name="Chen Y."/>
            <person name="Zheng D."/>
            <person name="Pang J."/>
            <person name="Liu Y."/>
            <person name="Luo S."/>
            <person name="Meng S."/>
            <person name="Qian L."/>
            <person name="Wei D."/>
            <person name="Dai S."/>
            <person name="Zhou R."/>
        </authorList>
    </citation>
    <scope>NUCLEOTIDE SEQUENCE [LARGE SCALE GENOMIC DNA]</scope>
    <source>
        <strain evidence="1">BV-YZ2020</strain>
    </source>
</reference>
<keyword evidence="2" id="KW-1185">Reference proteome</keyword>
<evidence type="ECO:0000313" key="1">
    <source>
        <dbReference type="EMBL" id="KAI4349532.1"/>
    </source>
</evidence>
<name>A0ACB9PNA7_BAUVA</name>
<sequence length="114" mass="12590">MLHNHQYEQVETEEAKRGSGEARGQYTEANEDRGLGTSVEQMAKDRFLGYNLLVLGGKKDIPRCSNCSVNTVVLARDQGVLRSEISYFASALKLSFSSPHKFGTSSSEQVNTCK</sequence>
<accession>A0ACB9PNA7</accession>
<evidence type="ECO:0000313" key="2">
    <source>
        <dbReference type="Proteomes" id="UP000828941"/>
    </source>
</evidence>
<gene>
    <name evidence="1" type="ORF">L6164_010112</name>
</gene>
<dbReference type="Proteomes" id="UP000828941">
    <property type="component" value="Chromosome 4"/>
</dbReference>
<organism evidence="1 2">
    <name type="scientific">Bauhinia variegata</name>
    <name type="common">Purple orchid tree</name>
    <name type="synonym">Phanera variegata</name>
    <dbReference type="NCBI Taxonomy" id="167791"/>
    <lineage>
        <taxon>Eukaryota</taxon>
        <taxon>Viridiplantae</taxon>
        <taxon>Streptophyta</taxon>
        <taxon>Embryophyta</taxon>
        <taxon>Tracheophyta</taxon>
        <taxon>Spermatophyta</taxon>
        <taxon>Magnoliopsida</taxon>
        <taxon>eudicotyledons</taxon>
        <taxon>Gunneridae</taxon>
        <taxon>Pentapetalae</taxon>
        <taxon>rosids</taxon>
        <taxon>fabids</taxon>
        <taxon>Fabales</taxon>
        <taxon>Fabaceae</taxon>
        <taxon>Cercidoideae</taxon>
        <taxon>Cercideae</taxon>
        <taxon>Bauhiniinae</taxon>
        <taxon>Bauhinia</taxon>
    </lineage>
</organism>
<protein>
    <submittedName>
        <fullName evidence="1">Uncharacterized protein</fullName>
    </submittedName>
</protein>
<proteinExistence type="predicted"/>